<protein>
    <submittedName>
        <fullName evidence="2">Uncharacterized protein</fullName>
    </submittedName>
</protein>
<organism evidence="2 3">
    <name type="scientific">Circinella minor</name>
    <dbReference type="NCBI Taxonomy" id="1195481"/>
    <lineage>
        <taxon>Eukaryota</taxon>
        <taxon>Fungi</taxon>
        <taxon>Fungi incertae sedis</taxon>
        <taxon>Mucoromycota</taxon>
        <taxon>Mucoromycotina</taxon>
        <taxon>Mucoromycetes</taxon>
        <taxon>Mucorales</taxon>
        <taxon>Lichtheimiaceae</taxon>
        <taxon>Circinella</taxon>
    </lineage>
</organism>
<gene>
    <name evidence="2" type="ORF">INT45_014193</name>
</gene>
<feature type="region of interest" description="Disordered" evidence="1">
    <location>
        <begin position="158"/>
        <end position="202"/>
    </location>
</feature>
<feature type="compositionally biased region" description="Basic and acidic residues" evidence="1">
    <location>
        <begin position="159"/>
        <end position="169"/>
    </location>
</feature>
<dbReference type="PANTHER" id="PTHR20957">
    <property type="entry name" value="RNA-BINDING PROTEIN 48"/>
    <property type="match status" value="1"/>
</dbReference>
<dbReference type="GO" id="GO:0005654">
    <property type="term" value="C:nucleoplasm"/>
    <property type="evidence" value="ECO:0007669"/>
    <property type="project" value="TreeGrafter"/>
</dbReference>
<dbReference type="EMBL" id="JAEPRB010000437">
    <property type="protein sequence ID" value="KAG2216221.1"/>
    <property type="molecule type" value="Genomic_DNA"/>
</dbReference>
<keyword evidence="3" id="KW-1185">Reference proteome</keyword>
<dbReference type="PANTHER" id="PTHR20957:SF0">
    <property type="entry name" value="RNA-BINDING PROTEIN 48"/>
    <property type="match status" value="1"/>
</dbReference>
<reference evidence="2 3" key="1">
    <citation type="submission" date="2020-12" db="EMBL/GenBank/DDBJ databases">
        <title>Metabolic potential, ecology and presence of endohyphal bacteria is reflected in genomic diversity of Mucoromycotina.</title>
        <authorList>
            <person name="Muszewska A."/>
            <person name="Okrasinska A."/>
            <person name="Steczkiewicz K."/>
            <person name="Drgas O."/>
            <person name="Orlowska M."/>
            <person name="Perlinska-Lenart U."/>
            <person name="Aleksandrzak-Piekarczyk T."/>
            <person name="Szatraj K."/>
            <person name="Zielenkiewicz U."/>
            <person name="Pilsyk S."/>
            <person name="Malc E."/>
            <person name="Mieczkowski P."/>
            <person name="Kruszewska J.S."/>
            <person name="Biernat P."/>
            <person name="Pawlowska J."/>
        </authorList>
    </citation>
    <scope>NUCLEOTIDE SEQUENCE [LARGE SCALE GENOMIC DNA]</scope>
    <source>
        <strain evidence="2 3">CBS 142.35</strain>
    </source>
</reference>
<feature type="compositionally biased region" description="Polar residues" evidence="1">
    <location>
        <begin position="176"/>
        <end position="186"/>
    </location>
</feature>
<dbReference type="InterPro" id="IPR039599">
    <property type="entry name" value="RBM48"/>
</dbReference>
<sequence>MALNRPEYRDSKQPRAVKVYTIAQESRYLIFENVPALGIIDNLITQCQSWAMLAPGHQQQKSNALTVQNHGLLDTHASSDEFHDVVWVELTNCMQARKVKQMMDDKPFFTHILRVSYAPEYESMDDFRNKLQERYTSKLAAWQPRRKKQQKIFNVIQQEGEKEKKKDHSLIGPIHHNNSTLSSAQHNNKNNKEEAKKKRRRI</sequence>
<evidence type="ECO:0000256" key="1">
    <source>
        <dbReference type="SAM" id="MobiDB-lite"/>
    </source>
</evidence>
<name>A0A8H7RS84_9FUNG</name>
<proteinExistence type="predicted"/>
<evidence type="ECO:0000313" key="2">
    <source>
        <dbReference type="EMBL" id="KAG2216221.1"/>
    </source>
</evidence>
<evidence type="ECO:0000313" key="3">
    <source>
        <dbReference type="Proteomes" id="UP000646827"/>
    </source>
</evidence>
<comment type="caution">
    <text evidence="2">The sequence shown here is derived from an EMBL/GenBank/DDBJ whole genome shotgun (WGS) entry which is preliminary data.</text>
</comment>
<dbReference type="AlphaFoldDB" id="A0A8H7RS84"/>
<dbReference type="OrthoDB" id="78358at2759"/>
<accession>A0A8H7RS84</accession>
<dbReference type="Proteomes" id="UP000646827">
    <property type="component" value="Unassembled WGS sequence"/>
</dbReference>